<dbReference type="Pfam" id="PF23922">
    <property type="entry name" value="DUF7261"/>
    <property type="match status" value="1"/>
</dbReference>
<dbReference type="RefSeq" id="WP_310900819.1">
    <property type="nucleotide sequence ID" value="NZ_JAMQOS010000004.1"/>
</dbReference>
<feature type="transmembrane region" description="Helical" evidence="1">
    <location>
        <begin position="12"/>
        <end position="34"/>
    </location>
</feature>
<sequence length="335" mass="34644">MAHLDDRGQIILVAAFALAVIFVAMALIVNSAIFTENLASRGETAGSEGALSMRADVAAGVGAGVEAANRNNHSSDSALTDAVRTSVGDISLQTGRQSARSGRVVDVAYQSSRSGERIYQSDGTAFSNETGTAAYVVAAGVSRVDGANGTRAFEIEADTISATDNSTAFEIRAQESGLTSGNENSWRARVWNVTGSDTVHVRTLKNDGGSTVVEDCEVTKDSPGPAVTIDVTGGTIDGEGCDALATAPDGESFHFSAGTGVGTTGSYDLSFANADKISGDFSLVVHDDGLLSLPSLGPSLESSPALYDVTVRYTHYTADLRYETDVRVAPGEPDV</sequence>
<keyword evidence="1" id="KW-1133">Transmembrane helix</keyword>
<protein>
    <recommendedName>
        <fullName evidence="4">Flagellin</fullName>
    </recommendedName>
</protein>
<keyword evidence="3" id="KW-1185">Reference proteome</keyword>
<dbReference type="Proteomes" id="UP001268864">
    <property type="component" value="Unassembled WGS sequence"/>
</dbReference>
<organism evidence="2 3">
    <name type="scientific">Haloarcula onubensis</name>
    <dbReference type="NCBI Taxonomy" id="2950539"/>
    <lineage>
        <taxon>Archaea</taxon>
        <taxon>Methanobacteriati</taxon>
        <taxon>Methanobacteriota</taxon>
        <taxon>Stenosarchaea group</taxon>
        <taxon>Halobacteria</taxon>
        <taxon>Halobacteriales</taxon>
        <taxon>Haloarculaceae</taxon>
        <taxon>Haloarcula</taxon>
    </lineage>
</organism>
<accession>A0ABU2FQE7</accession>
<keyword evidence="1" id="KW-0812">Transmembrane</keyword>
<keyword evidence="1" id="KW-0472">Membrane</keyword>
<gene>
    <name evidence="2" type="ORF">NDI86_12690</name>
</gene>
<reference evidence="2 3" key="1">
    <citation type="submission" date="2022-06" db="EMBL/GenBank/DDBJ databases">
        <title>Halomicroarcula sp. a new haloarchaeum isolate from saline soil.</title>
        <authorList>
            <person name="Strakova D."/>
            <person name="Galisteo C."/>
            <person name="Sanchez-Porro C."/>
            <person name="Ventosa A."/>
        </authorList>
    </citation>
    <scope>NUCLEOTIDE SEQUENCE [LARGE SCALE GENOMIC DNA]</scope>
    <source>
        <strain evidence="2 3">S3CR25-11</strain>
    </source>
</reference>
<proteinExistence type="predicted"/>
<name>A0ABU2FQE7_9EURY</name>
<evidence type="ECO:0000313" key="3">
    <source>
        <dbReference type="Proteomes" id="UP001268864"/>
    </source>
</evidence>
<evidence type="ECO:0008006" key="4">
    <source>
        <dbReference type="Google" id="ProtNLM"/>
    </source>
</evidence>
<evidence type="ECO:0000313" key="2">
    <source>
        <dbReference type="EMBL" id="MDS0282983.1"/>
    </source>
</evidence>
<evidence type="ECO:0000256" key="1">
    <source>
        <dbReference type="SAM" id="Phobius"/>
    </source>
</evidence>
<comment type="caution">
    <text evidence="2">The sequence shown here is derived from an EMBL/GenBank/DDBJ whole genome shotgun (WGS) entry which is preliminary data.</text>
</comment>
<dbReference type="InterPro" id="IPR055685">
    <property type="entry name" value="DUF7261"/>
</dbReference>
<dbReference type="EMBL" id="JAMQOS010000004">
    <property type="protein sequence ID" value="MDS0282983.1"/>
    <property type="molecule type" value="Genomic_DNA"/>
</dbReference>